<proteinExistence type="inferred from homology"/>
<dbReference type="GO" id="GO:0080044">
    <property type="term" value="F:quercetin 7-O-glucosyltransferase activity"/>
    <property type="evidence" value="ECO:0007669"/>
    <property type="project" value="TreeGrafter"/>
</dbReference>
<evidence type="ECO:0000256" key="2">
    <source>
        <dbReference type="ARBA" id="ARBA00022679"/>
    </source>
</evidence>
<keyword evidence="6" id="KW-1185">Reference proteome</keyword>
<dbReference type="Gene3D" id="3.40.50.2000">
    <property type="entry name" value="Glycogen Phosphorylase B"/>
    <property type="match status" value="3"/>
</dbReference>
<dbReference type="AlphaFoldDB" id="A0AAD5GAP8"/>
<evidence type="ECO:0000313" key="5">
    <source>
        <dbReference type="EMBL" id="KAI7734937.1"/>
    </source>
</evidence>
<reference evidence="5" key="1">
    <citation type="submission" date="2022-06" db="EMBL/GenBank/DDBJ databases">
        <title>Uncovering the hologenomic basis of an extraordinary plant invasion.</title>
        <authorList>
            <person name="Bieker V.C."/>
            <person name="Martin M.D."/>
            <person name="Gilbert T."/>
            <person name="Hodgins K."/>
            <person name="Battlay P."/>
            <person name="Petersen B."/>
            <person name="Wilson J."/>
        </authorList>
    </citation>
    <scope>NUCLEOTIDE SEQUENCE</scope>
    <source>
        <strain evidence="5">AA19_3_7</strain>
        <tissue evidence="5">Leaf</tissue>
    </source>
</reference>
<evidence type="ECO:0000256" key="1">
    <source>
        <dbReference type="ARBA" id="ARBA00009995"/>
    </source>
</evidence>
<dbReference type="CDD" id="cd03784">
    <property type="entry name" value="GT1_Gtf-like"/>
    <property type="match status" value="1"/>
</dbReference>
<dbReference type="InterPro" id="IPR002213">
    <property type="entry name" value="UDP_glucos_trans"/>
</dbReference>
<dbReference type="GO" id="GO:0080043">
    <property type="term" value="F:quercetin 3-O-glucosyltransferase activity"/>
    <property type="evidence" value="ECO:0007669"/>
    <property type="project" value="TreeGrafter"/>
</dbReference>
<keyword evidence="3" id="KW-0328">Glycosyltransferase</keyword>
<accession>A0AAD5GAP8</accession>
<dbReference type="Proteomes" id="UP001206925">
    <property type="component" value="Unassembled WGS sequence"/>
</dbReference>
<dbReference type="FunFam" id="3.40.50.2000:FF:000040">
    <property type="entry name" value="UDP-glycosyltransferase 76C1"/>
    <property type="match status" value="1"/>
</dbReference>
<dbReference type="SUPFAM" id="SSF53756">
    <property type="entry name" value="UDP-Glycosyltransferase/glycogen phosphorylase"/>
    <property type="match status" value="2"/>
</dbReference>
<dbReference type="InterPro" id="IPR035595">
    <property type="entry name" value="UDP_glycos_trans_CS"/>
</dbReference>
<protein>
    <recommendedName>
        <fullName evidence="4">Glycosyltransferase</fullName>
        <ecNumber evidence="4">2.4.1.-</ecNumber>
    </recommendedName>
</protein>
<dbReference type="Pfam" id="PF00201">
    <property type="entry name" value="UDPGT"/>
    <property type="match status" value="1"/>
</dbReference>
<sequence length="559" mass="62912">MSPTPHALIFPIPMQGPVNCMLKLAELLCISNISVTFLNTEHIHRTLLRHSNVLTRFSRYDNFRFETISDGLPDDHPRSVERFLDLFDGMRSVTEPVFREMMVSGCFSMKSECPVTVIIPDASFAFVFDVAEEVGIPVVYFETVSPCALWTYLCLPKLIEAGEVPFKDVKTTPITDGLPDDHPHCGDRILEECECPVTVIEPDGVFSFVVDVAEEVGIPVVYLILPCALWTYFCLPKLIDAGEVPFKDNDLDVLIKNVPGTENFLRRRDLPSFYRLEDLANPVTEIIMMEARCVPRAHGLILNTFQALDEMVLVHMRTLCPNIYCIGPIHTLYNSRVTSEPKVTTQRPQSNVSNSLWEENVDCLSWLDTQVTRSVVYVSIGSMAMMTVDQFFEFWHGLVNSGKPFLWVQRPGSIIGEYDDNQVPKHLADVTKQRGFITTWVPQEAVLAHSAIGGFLTHSGWNSTIESIMEGVPMICWPQNVDQQVNSRFVNEVWKIGIDIKDTCDRAIVKKAVRDVIDVRRSEFIGSTRMLGELGGQSVAEDGASVMDLNRLIKTISSL</sequence>
<organism evidence="5 6">
    <name type="scientific">Ambrosia artemisiifolia</name>
    <name type="common">Common ragweed</name>
    <dbReference type="NCBI Taxonomy" id="4212"/>
    <lineage>
        <taxon>Eukaryota</taxon>
        <taxon>Viridiplantae</taxon>
        <taxon>Streptophyta</taxon>
        <taxon>Embryophyta</taxon>
        <taxon>Tracheophyta</taxon>
        <taxon>Spermatophyta</taxon>
        <taxon>Magnoliopsida</taxon>
        <taxon>eudicotyledons</taxon>
        <taxon>Gunneridae</taxon>
        <taxon>Pentapetalae</taxon>
        <taxon>asterids</taxon>
        <taxon>campanulids</taxon>
        <taxon>Asterales</taxon>
        <taxon>Asteraceae</taxon>
        <taxon>Asteroideae</taxon>
        <taxon>Heliantheae alliance</taxon>
        <taxon>Heliantheae</taxon>
        <taxon>Ambrosia</taxon>
    </lineage>
</organism>
<dbReference type="PANTHER" id="PTHR11926">
    <property type="entry name" value="GLUCOSYL/GLUCURONOSYL TRANSFERASES"/>
    <property type="match status" value="1"/>
</dbReference>
<evidence type="ECO:0000256" key="4">
    <source>
        <dbReference type="RuleBase" id="RU362057"/>
    </source>
</evidence>
<dbReference type="EC" id="2.4.1.-" evidence="4"/>
<name>A0AAD5GAP8_AMBAR</name>
<evidence type="ECO:0000256" key="3">
    <source>
        <dbReference type="RuleBase" id="RU003718"/>
    </source>
</evidence>
<dbReference type="EMBL" id="JAMZMK010009611">
    <property type="protein sequence ID" value="KAI7734937.1"/>
    <property type="molecule type" value="Genomic_DNA"/>
</dbReference>
<keyword evidence="2 3" id="KW-0808">Transferase</keyword>
<evidence type="ECO:0000313" key="6">
    <source>
        <dbReference type="Proteomes" id="UP001206925"/>
    </source>
</evidence>
<comment type="similarity">
    <text evidence="1 3">Belongs to the UDP-glycosyltransferase family.</text>
</comment>
<comment type="caution">
    <text evidence="5">The sequence shown here is derived from an EMBL/GenBank/DDBJ whole genome shotgun (WGS) entry which is preliminary data.</text>
</comment>
<gene>
    <name evidence="5" type="ORF">M8C21_021659</name>
</gene>
<dbReference type="PANTHER" id="PTHR11926:SF1392">
    <property type="entry name" value="GLYCOSYLTRANSFERASE"/>
    <property type="match status" value="1"/>
</dbReference>
<dbReference type="PROSITE" id="PS00375">
    <property type="entry name" value="UDPGT"/>
    <property type="match status" value="1"/>
</dbReference>